<dbReference type="Pfam" id="PF00076">
    <property type="entry name" value="RRM_1"/>
    <property type="match status" value="1"/>
</dbReference>
<dbReference type="OrthoDB" id="9342390at2759"/>
<dbReference type="InterPro" id="IPR035979">
    <property type="entry name" value="RBD_domain_sf"/>
</dbReference>
<dbReference type="InterPro" id="IPR012677">
    <property type="entry name" value="Nucleotide-bd_a/b_plait_sf"/>
</dbReference>
<sequence>MMSVLKRFLVSLVPQLSVRLLTDKNGKSKDFAYVSFENCEDAQKTIEGMNGKVLNGSHQTNEGVMAVNGKLEIIKPLYVTIAQSKKGHQALLKKYVKRVGALKDR</sequence>
<dbReference type="SUPFAM" id="SSF54928">
    <property type="entry name" value="RNA-binding domain, RBD"/>
    <property type="match status" value="1"/>
</dbReference>
<comment type="caution">
    <text evidence="3">The sequence shown here is derived from an EMBL/GenBank/DDBJ whole genome shotgun (WGS) entry which is preliminary data.</text>
</comment>
<accession>A0A212CAW5</accession>
<dbReference type="GO" id="GO:0003723">
    <property type="term" value="F:RNA binding"/>
    <property type="evidence" value="ECO:0007669"/>
    <property type="project" value="UniProtKB-UniRule"/>
</dbReference>
<name>A0A212CAW5_CEREH</name>
<feature type="domain" description="RRM" evidence="2">
    <location>
        <begin position="1"/>
        <end position="56"/>
    </location>
</feature>
<keyword evidence="4" id="KW-1185">Reference proteome</keyword>
<gene>
    <name evidence="3" type="ORF">Celaphus_00008018</name>
</gene>
<evidence type="ECO:0000313" key="4">
    <source>
        <dbReference type="Proteomes" id="UP000242450"/>
    </source>
</evidence>
<proteinExistence type="predicted"/>
<evidence type="ECO:0000256" key="1">
    <source>
        <dbReference type="PROSITE-ProRule" id="PRU00176"/>
    </source>
</evidence>
<protein>
    <recommendedName>
        <fullName evidence="2">RRM domain-containing protein</fullName>
    </recommendedName>
</protein>
<evidence type="ECO:0000313" key="3">
    <source>
        <dbReference type="EMBL" id="OWK03072.1"/>
    </source>
</evidence>
<dbReference type="Proteomes" id="UP000242450">
    <property type="component" value="Chromosome 23"/>
</dbReference>
<keyword evidence="1" id="KW-0694">RNA-binding</keyword>
<reference evidence="3 4" key="1">
    <citation type="journal article" date="2018" name="Mol. Genet. Genomics">
        <title>The red deer Cervus elaphus genome CerEla1.0: sequencing, annotating, genes, and chromosomes.</title>
        <authorList>
            <person name="Bana N.A."/>
            <person name="Nyiri A."/>
            <person name="Nagy J."/>
            <person name="Frank K."/>
            <person name="Nagy T."/>
            <person name="Steger V."/>
            <person name="Schiller M."/>
            <person name="Lakatos P."/>
            <person name="Sugar L."/>
            <person name="Horn P."/>
            <person name="Barta E."/>
            <person name="Orosz L."/>
        </authorList>
    </citation>
    <scope>NUCLEOTIDE SEQUENCE [LARGE SCALE GENOMIC DNA]</scope>
    <source>
        <strain evidence="3">Hungarian</strain>
    </source>
</reference>
<dbReference type="PROSITE" id="PS50102">
    <property type="entry name" value="RRM"/>
    <property type="match status" value="1"/>
</dbReference>
<evidence type="ECO:0000259" key="2">
    <source>
        <dbReference type="PROSITE" id="PS50102"/>
    </source>
</evidence>
<dbReference type="AlphaFoldDB" id="A0A212CAW5"/>
<feature type="non-terminal residue" evidence="3">
    <location>
        <position position="105"/>
    </location>
</feature>
<dbReference type="InterPro" id="IPR000504">
    <property type="entry name" value="RRM_dom"/>
</dbReference>
<dbReference type="Gene3D" id="3.30.70.330">
    <property type="match status" value="1"/>
</dbReference>
<dbReference type="EMBL" id="MKHE01000023">
    <property type="protein sequence ID" value="OWK03072.1"/>
    <property type="molecule type" value="Genomic_DNA"/>
</dbReference>
<organism evidence="3 4">
    <name type="scientific">Cervus elaphus hippelaphus</name>
    <name type="common">European red deer</name>
    <dbReference type="NCBI Taxonomy" id="46360"/>
    <lineage>
        <taxon>Eukaryota</taxon>
        <taxon>Metazoa</taxon>
        <taxon>Chordata</taxon>
        <taxon>Craniata</taxon>
        <taxon>Vertebrata</taxon>
        <taxon>Euteleostomi</taxon>
        <taxon>Mammalia</taxon>
        <taxon>Eutheria</taxon>
        <taxon>Laurasiatheria</taxon>
        <taxon>Artiodactyla</taxon>
        <taxon>Ruminantia</taxon>
        <taxon>Pecora</taxon>
        <taxon>Cervidae</taxon>
        <taxon>Cervinae</taxon>
        <taxon>Cervus</taxon>
    </lineage>
</organism>